<sequence length="486" mass="52689">MRAIISALLSLSLAACSVGQDDGIVDVAFIAQPEDLEAKGVRLSHAGQHVRAALSTGLVRLDPRGEVVPGVAERWIVTDGGASYIFRINEFDLAGGNRLTAQAVRDALQRRVRQLQGTSLGLDLAKIRDIRAMTGRVIEIRLTSPMPDFLQLLAQPEMGIEFGDQSVGLMLGQSIDSGLLLTPLAPELRGLPEQPGWSEMVRSIRVRAAPAQEAADGFAQARYDLILGGRLAHLPLASTGPLSRGNVRLDAALGLFGLDVRRAEGFLGSAANREALSMAIDRQGLMQPFNIGGWVASTRIVPVALSTMLVAPTERWAALSLDQRRSEARQRVSRWRSESGQEPEVRLYLPPGPGSDMMFEGLAADFAAIGVSATRADKSSAADLALRDRVARYASPRWFLNQFNCDVSARQCSEDADYLVSLALDARDGTEESSYLYEAETALLATNLYIPLGAPIRWSLVRADIDAFSENPWNIHPLFPLSRAPI</sequence>
<dbReference type="Gene3D" id="3.90.76.10">
    <property type="entry name" value="Dipeptide-binding Protein, Domain 1"/>
    <property type="match status" value="1"/>
</dbReference>
<evidence type="ECO:0000256" key="3">
    <source>
        <dbReference type="ARBA" id="ARBA00022448"/>
    </source>
</evidence>
<dbReference type="PROSITE" id="PS51257">
    <property type="entry name" value="PROKAR_LIPOPROTEIN"/>
    <property type="match status" value="1"/>
</dbReference>
<accession>A0A3T1CEI3</accession>
<comment type="similarity">
    <text evidence="2">Belongs to the bacterial solute-binding protein 5 family.</text>
</comment>
<name>A0A3T1CEI3_9SPHN</name>
<gene>
    <name evidence="5" type="ORF">EKJ_01900</name>
</gene>
<dbReference type="Proteomes" id="UP000290057">
    <property type="component" value="Chromosome"/>
</dbReference>
<evidence type="ECO:0000256" key="1">
    <source>
        <dbReference type="ARBA" id="ARBA00004418"/>
    </source>
</evidence>
<comment type="subcellular location">
    <subcellularLocation>
        <location evidence="1">Periplasm</location>
    </subcellularLocation>
</comment>
<dbReference type="AlphaFoldDB" id="A0A3T1CEI3"/>
<proteinExistence type="inferred from homology"/>
<evidence type="ECO:0000256" key="4">
    <source>
        <dbReference type="ARBA" id="ARBA00022729"/>
    </source>
</evidence>
<dbReference type="GO" id="GO:0015833">
    <property type="term" value="P:peptide transport"/>
    <property type="evidence" value="ECO:0007669"/>
    <property type="project" value="TreeGrafter"/>
</dbReference>
<dbReference type="Gene3D" id="3.10.105.10">
    <property type="entry name" value="Dipeptide-binding Protein, Domain 3"/>
    <property type="match status" value="1"/>
</dbReference>
<evidence type="ECO:0000256" key="2">
    <source>
        <dbReference type="ARBA" id="ARBA00005695"/>
    </source>
</evidence>
<keyword evidence="4" id="KW-0732">Signal</keyword>
<dbReference type="GO" id="GO:1904680">
    <property type="term" value="F:peptide transmembrane transporter activity"/>
    <property type="evidence" value="ECO:0007669"/>
    <property type="project" value="TreeGrafter"/>
</dbReference>
<protein>
    <recommendedName>
        <fullName evidence="7">Peptide ABC transporter substrate-binding protein</fullName>
    </recommendedName>
</protein>
<evidence type="ECO:0000313" key="5">
    <source>
        <dbReference type="EMBL" id="BBI19343.1"/>
    </source>
</evidence>
<keyword evidence="3" id="KW-0813">Transport</keyword>
<dbReference type="Gene3D" id="3.40.190.10">
    <property type="entry name" value="Periplasmic binding protein-like II"/>
    <property type="match status" value="1"/>
</dbReference>
<evidence type="ECO:0000313" key="6">
    <source>
        <dbReference type="Proteomes" id="UP000290057"/>
    </source>
</evidence>
<keyword evidence="6" id="KW-1185">Reference proteome</keyword>
<dbReference type="PANTHER" id="PTHR30290">
    <property type="entry name" value="PERIPLASMIC BINDING COMPONENT OF ABC TRANSPORTER"/>
    <property type="match status" value="1"/>
</dbReference>
<reference evidence="5 6" key="1">
    <citation type="submission" date="2019-01" db="EMBL/GenBank/DDBJ databases">
        <title>Complete genome sequence of Erythrobacter flavus KJ5.</title>
        <authorList>
            <person name="Kanesaki Y."/>
            <person name="Brotosudarmo T."/>
            <person name="Moriuchi R."/>
            <person name="Awai K."/>
        </authorList>
    </citation>
    <scope>NUCLEOTIDE SEQUENCE [LARGE SCALE GENOMIC DNA]</scope>
    <source>
        <strain evidence="5 6">KJ5</strain>
    </source>
</reference>
<organism evidence="5 6">
    <name type="scientific">Qipengyuania flava</name>
    <dbReference type="NCBI Taxonomy" id="192812"/>
    <lineage>
        <taxon>Bacteria</taxon>
        <taxon>Pseudomonadati</taxon>
        <taxon>Pseudomonadota</taxon>
        <taxon>Alphaproteobacteria</taxon>
        <taxon>Sphingomonadales</taxon>
        <taxon>Erythrobacteraceae</taxon>
        <taxon>Qipengyuania</taxon>
    </lineage>
</organism>
<dbReference type="PANTHER" id="PTHR30290:SF10">
    <property type="entry name" value="PERIPLASMIC OLIGOPEPTIDE-BINDING PROTEIN-RELATED"/>
    <property type="match status" value="1"/>
</dbReference>
<dbReference type="GO" id="GO:0030313">
    <property type="term" value="C:cell envelope"/>
    <property type="evidence" value="ECO:0007669"/>
    <property type="project" value="UniProtKB-SubCell"/>
</dbReference>
<dbReference type="RefSeq" id="WP_067464836.1">
    <property type="nucleotide sequence ID" value="NZ_AP019389.1"/>
</dbReference>
<dbReference type="InterPro" id="IPR039424">
    <property type="entry name" value="SBP_5"/>
</dbReference>
<dbReference type="EMBL" id="AP019389">
    <property type="protein sequence ID" value="BBI19343.1"/>
    <property type="molecule type" value="Genomic_DNA"/>
</dbReference>
<dbReference type="SUPFAM" id="SSF53850">
    <property type="entry name" value="Periplasmic binding protein-like II"/>
    <property type="match status" value="2"/>
</dbReference>
<evidence type="ECO:0008006" key="7">
    <source>
        <dbReference type="Google" id="ProtNLM"/>
    </source>
</evidence>